<reference evidence="2 3" key="1">
    <citation type="submission" date="2019-07" db="EMBL/GenBank/DDBJ databases">
        <title>Whole genome shotgun sequence of Methylobacterium oxalidis NBRC 107715.</title>
        <authorList>
            <person name="Hosoyama A."/>
            <person name="Uohara A."/>
            <person name="Ohji S."/>
            <person name="Ichikawa N."/>
        </authorList>
    </citation>
    <scope>NUCLEOTIDE SEQUENCE [LARGE SCALE GENOMIC DNA]</scope>
    <source>
        <strain evidence="2 3">NBRC 107715</strain>
    </source>
</reference>
<proteinExistence type="predicted"/>
<comment type="caution">
    <text evidence="2">The sequence shown here is derived from an EMBL/GenBank/DDBJ whole genome shotgun (WGS) entry which is preliminary data.</text>
</comment>
<accession>A0A512JAV7</accession>
<name>A0A512JAV7_9HYPH</name>
<protein>
    <submittedName>
        <fullName evidence="2">Uncharacterized protein</fullName>
    </submittedName>
</protein>
<sequence length="68" mass="7159">MIGPAELEDMLAEYADAQQPPDELTSTELSTSPLSHWSWGSGPTAAVVCGQDPVTPLAVDPLRSQGVH</sequence>
<dbReference type="EMBL" id="BJZU01000133">
    <property type="protein sequence ID" value="GEP07019.1"/>
    <property type="molecule type" value="Genomic_DNA"/>
</dbReference>
<evidence type="ECO:0000313" key="2">
    <source>
        <dbReference type="EMBL" id="GEP07019.1"/>
    </source>
</evidence>
<gene>
    <name evidence="2" type="ORF">MOX02_50570</name>
</gene>
<evidence type="ECO:0000256" key="1">
    <source>
        <dbReference type="SAM" id="MobiDB-lite"/>
    </source>
</evidence>
<evidence type="ECO:0000313" key="3">
    <source>
        <dbReference type="Proteomes" id="UP000321960"/>
    </source>
</evidence>
<organism evidence="2 3">
    <name type="scientific">Methylobacterium oxalidis</name>
    <dbReference type="NCBI Taxonomy" id="944322"/>
    <lineage>
        <taxon>Bacteria</taxon>
        <taxon>Pseudomonadati</taxon>
        <taxon>Pseudomonadota</taxon>
        <taxon>Alphaproteobacteria</taxon>
        <taxon>Hyphomicrobiales</taxon>
        <taxon>Methylobacteriaceae</taxon>
        <taxon>Methylobacterium</taxon>
    </lineage>
</organism>
<dbReference type="AlphaFoldDB" id="A0A512JAV7"/>
<feature type="compositionally biased region" description="Acidic residues" evidence="1">
    <location>
        <begin position="1"/>
        <end position="11"/>
    </location>
</feature>
<dbReference type="Proteomes" id="UP000321960">
    <property type="component" value="Unassembled WGS sequence"/>
</dbReference>
<feature type="region of interest" description="Disordered" evidence="1">
    <location>
        <begin position="1"/>
        <end position="37"/>
    </location>
</feature>
<feature type="compositionally biased region" description="Low complexity" evidence="1">
    <location>
        <begin position="23"/>
        <end position="35"/>
    </location>
</feature>